<gene>
    <name evidence="2" type="ORF">GUJ93_ZPchr0004g38973</name>
</gene>
<feature type="compositionally biased region" description="Polar residues" evidence="1">
    <location>
        <begin position="56"/>
        <end position="67"/>
    </location>
</feature>
<feature type="region of interest" description="Disordered" evidence="1">
    <location>
        <begin position="1"/>
        <end position="67"/>
    </location>
</feature>
<evidence type="ECO:0000256" key="1">
    <source>
        <dbReference type="SAM" id="MobiDB-lite"/>
    </source>
</evidence>
<keyword evidence="3" id="KW-1185">Reference proteome</keyword>
<reference evidence="2" key="1">
    <citation type="journal article" date="2021" name="bioRxiv">
        <title>Whole Genome Assembly and Annotation of Northern Wild Rice, Zizania palustris L., Supports a Whole Genome Duplication in the Zizania Genus.</title>
        <authorList>
            <person name="Haas M."/>
            <person name="Kono T."/>
            <person name="Macchietto M."/>
            <person name="Millas R."/>
            <person name="McGilp L."/>
            <person name="Shao M."/>
            <person name="Duquette J."/>
            <person name="Hirsch C.N."/>
            <person name="Kimball J."/>
        </authorList>
    </citation>
    <scope>NUCLEOTIDE SEQUENCE</scope>
    <source>
        <tissue evidence="2">Fresh leaf tissue</tissue>
    </source>
</reference>
<name>A0A8J5SM29_ZIZPA</name>
<dbReference type="Proteomes" id="UP000729402">
    <property type="component" value="Unassembled WGS sequence"/>
</dbReference>
<evidence type="ECO:0000313" key="2">
    <source>
        <dbReference type="EMBL" id="KAG8065378.1"/>
    </source>
</evidence>
<protein>
    <submittedName>
        <fullName evidence="2">Uncharacterized protein</fullName>
    </submittedName>
</protein>
<evidence type="ECO:0000313" key="3">
    <source>
        <dbReference type="Proteomes" id="UP000729402"/>
    </source>
</evidence>
<dbReference type="AlphaFoldDB" id="A0A8J5SM29"/>
<accession>A0A8J5SM29</accession>
<proteinExistence type="predicted"/>
<sequence length="67" mass="7072">MTSASEDLGPRACQLAKPKDELQLPPMKSTPRKAKTCPSGVKPPEPSRVPFGALRSLTSRIPSGSPS</sequence>
<comment type="caution">
    <text evidence="2">The sequence shown here is derived from an EMBL/GenBank/DDBJ whole genome shotgun (WGS) entry which is preliminary data.</text>
</comment>
<organism evidence="2 3">
    <name type="scientific">Zizania palustris</name>
    <name type="common">Northern wild rice</name>
    <dbReference type="NCBI Taxonomy" id="103762"/>
    <lineage>
        <taxon>Eukaryota</taxon>
        <taxon>Viridiplantae</taxon>
        <taxon>Streptophyta</taxon>
        <taxon>Embryophyta</taxon>
        <taxon>Tracheophyta</taxon>
        <taxon>Spermatophyta</taxon>
        <taxon>Magnoliopsida</taxon>
        <taxon>Liliopsida</taxon>
        <taxon>Poales</taxon>
        <taxon>Poaceae</taxon>
        <taxon>BOP clade</taxon>
        <taxon>Oryzoideae</taxon>
        <taxon>Oryzeae</taxon>
        <taxon>Zizaniinae</taxon>
        <taxon>Zizania</taxon>
    </lineage>
</organism>
<reference evidence="2" key="2">
    <citation type="submission" date="2021-02" db="EMBL/GenBank/DDBJ databases">
        <authorList>
            <person name="Kimball J.A."/>
            <person name="Haas M.W."/>
            <person name="Macchietto M."/>
            <person name="Kono T."/>
            <person name="Duquette J."/>
            <person name="Shao M."/>
        </authorList>
    </citation>
    <scope>NUCLEOTIDE SEQUENCE</scope>
    <source>
        <tissue evidence="2">Fresh leaf tissue</tissue>
    </source>
</reference>
<dbReference type="EMBL" id="JAAALK010000285">
    <property type="protein sequence ID" value="KAG8065378.1"/>
    <property type="molecule type" value="Genomic_DNA"/>
</dbReference>